<name>A0A183SKT8_SCHSO</name>
<reference evidence="6 7" key="2">
    <citation type="submission" date="2018-11" db="EMBL/GenBank/DDBJ databases">
        <authorList>
            <consortium name="Pathogen Informatics"/>
        </authorList>
    </citation>
    <scope>NUCLEOTIDE SEQUENCE [LARGE SCALE GENOMIC DNA]</scope>
    <source>
        <strain evidence="6 7">NST_G2</strain>
    </source>
</reference>
<dbReference type="STRING" id="70667.A0A183SKT8"/>
<reference evidence="8" key="1">
    <citation type="submission" date="2016-06" db="UniProtKB">
        <authorList>
            <consortium name="WormBaseParasite"/>
        </authorList>
    </citation>
    <scope>IDENTIFICATION</scope>
</reference>
<dbReference type="InterPro" id="IPR050649">
    <property type="entry name" value="Paired_Homeobox_TFs"/>
</dbReference>
<dbReference type="GO" id="GO:0005634">
    <property type="term" value="C:nucleus"/>
    <property type="evidence" value="ECO:0007669"/>
    <property type="project" value="UniProtKB-SubCell"/>
</dbReference>
<evidence type="ECO:0000313" key="8">
    <source>
        <dbReference type="WBParaSite" id="SSLN_0000499101-mRNA-1"/>
    </source>
</evidence>
<evidence type="ECO:0000256" key="2">
    <source>
        <dbReference type="PROSITE-ProRule" id="PRU00108"/>
    </source>
</evidence>
<evidence type="ECO:0000313" key="6">
    <source>
        <dbReference type="EMBL" id="VDL91223.1"/>
    </source>
</evidence>
<dbReference type="CDD" id="cd00086">
    <property type="entry name" value="homeodomain"/>
    <property type="match status" value="1"/>
</dbReference>
<dbReference type="PANTHER" id="PTHR24329">
    <property type="entry name" value="HOMEOBOX PROTEIN ARISTALESS"/>
    <property type="match status" value="1"/>
</dbReference>
<keyword evidence="7" id="KW-1185">Reference proteome</keyword>
<proteinExistence type="predicted"/>
<feature type="region of interest" description="Disordered" evidence="4">
    <location>
        <begin position="107"/>
        <end position="140"/>
    </location>
</feature>
<feature type="region of interest" description="Disordered" evidence="4">
    <location>
        <begin position="1"/>
        <end position="88"/>
    </location>
</feature>
<feature type="domain" description="Homeobox" evidence="5">
    <location>
        <begin position="207"/>
        <end position="255"/>
    </location>
</feature>
<dbReference type="PROSITE" id="PS50071">
    <property type="entry name" value="HOMEOBOX_2"/>
    <property type="match status" value="1"/>
</dbReference>
<feature type="region of interest" description="Disordered" evidence="4">
    <location>
        <begin position="160"/>
        <end position="215"/>
    </location>
</feature>
<feature type="DNA-binding region" description="Homeobox" evidence="2">
    <location>
        <begin position="209"/>
        <end position="256"/>
    </location>
</feature>
<feature type="compositionally biased region" description="Polar residues" evidence="4">
    <location>
        <begin position="37"/>
        <end position="74"/>
    </location>
</feature>
<keyword evidence="2 3" id="KW-0539">Nucleus</keyword>
<sequence>MARNGRHGVGNRLSHAIYSASSSETQTPKSPREEKPNTSSSKTIDYLPNETNFKTSTSILSNNISPTGGYTTNADSDRSPLFKRSSYSPGLSFNPAAKLLTSEALMRQTSQLSTQKSSSSSSSESSSSFSSESSPGDNLSSASVIAASSLVAEGPEKLVVGKGSQAQSTPMHHQQQQPQQNLLQQHSLTAGSRNHLGGSNTVPCPTPTRRRHRTTFSQEQLQDLEAAFQKSHYPDIYCREELAKMTKLNEARIQLVRMRMHRCHDDDDDGVVSDVFADVGILPRSR</sequence>
<organism evidence="8">
    <name type="scientific">Schistocephalus solidus</name>
    <name type="common">Tapeworm</name>
    <dbReference type="NCBI Taxonomy" id="70667"/>
    <lineage>
        <taxon>Eukaryota</taxon>
        <taxon>Metazoa</taxon>
        <taxon>Spiralia</taxon>
        <taxon>Lophotrochozoa</taxon>
        <taxon>Platyhelminthes</taxon>
        <taxon>Cestoda</taxon>
        <taxon>Eucestoda</taxon>
        <taxon>Diphyllobothriidea</taxon>
        <taxon>Diphyllobothriidae</taxon>
        <taxon>Schistocephalus</taxon>
    </lineage>
</organism>
<gene>
    <name evidence="6" type="ORF">SSLN_LOCUS4838</name>
</gene>
<feature type="compositionally biased region" description="Low complexity" evidence="4">
    <location>
        <begin position="172"/>
        <end position="188"/>
    </location>
</feature>
<keyword evidence="2 3" id="KW-0371">Homeobox</keyword>
<dbReference type="AlphaFoldDB" id="A0A183SKT8"/>
<dbReference type="SMART" id="SM00389">
    <property type="entry name" value="HOX"/>
    <property type="match status" value="1"/>
</dbReference>
<evidence type="ECO:0000256" key="3">
    <source>
        <dbReference type="RuleBase" id="RU000682"/>
    </source>
</evidence>
<accession>A0A183SKT8</accession>
<keyword evidence="2 3" id="KW-0238">DNA-binding</keyword>
<evidence type="ECO:0000256" key="1">
    <source>
        <dbReference type="ARBA" id="ARBA00004123"/>
    </source>
</evidence>
<comment type="subcellular location">
    <subcellularLocation>
        <location evidence="1 2 3">Nucleus</location>
    </subcellularLocation>
</comment>
<feature type="compositionally biased region" description="Polar residues" evidence="4">
    <location>
        <begin position="189"/>
        <end position="203"/>
    </location>
</feature>
<feature type="compositionally biased region" description="Polar residues" evidence="4">
    <location>
        <begin position="19"/>
        <end position="29"/>
    </location>
</feature>
<dbReference type="GO" id="GO:0000981">
    <property type="term" value="F:DNA-binding transcription factor activity, RNA polymerase II-specific"/>
    <property type="evidence" value="ECO:0007669"/>
    <property type="project" value="TreeGrafter"/>
</dbReference>
<dbReference type="GO" id="GO:0000977">
    <property type="term" value="F:RNA polymerase II transcription regulatory region sequence-specific DNA binding"/>
    <property type="evidence" value="ECO:0007669"/>
    <property type="project" value="TreeGrafter"/>
</dbReference>
<protein>
    <submittedName>
        <fullName evidence="8">Homeobox domain-containing protein</fullName>
    </submittedName>
</protein>
<dbReference type="OrthoDB" id="6159439at2759"/>
<dbReference type="Proteomes" id="UP000275846">
    <property type="component" value="Unassembled WGS sequence"/>
</dbReference>
<feature type="compositionally biased region" description="Low complexity" evidence="4">
    <location>
        <begin position="117"/>
        <end position="140"/>
    </location>
</feature>
<dbReference type="InterPro" id="IPR001356">
    <property type="entry name" value="HD"/>
</dbReference>
<evidence type="ECO:0000259" key="5">
    <source>
        <dbReference type="PROSITE" id="PS50071"/>
    </source>
</evidence>
<dbReference type="WBParaSite" id="SSLN_0000499101-mRNA-1">
    <property type="protein sequence ID" value="SSLN_0000499101-mRNA-1"/>
    <property type="gene ID" value="SSLN_0000499101"/>
</dbReference>
<dbReference type="PANTHER" id="PTHR24329:SF547">
    <property type="entry name" value="HOMEOBOX PROTEIN PROPHET OF PIT-1-LIKE"/>
    <property type="match status" value="1"/>
</dbReference>
<dbReference type="InterPro" id="IPR009057">
    <property type="entry name" value="Homeodomain-like_sf"/>
</dbReference>
<evidence type="ECO:0000256" key="4">
    <source>
        <dbReference type="SAM" id="MobiDB-lite"/>
    </source>
</evidence>
<dbReference type="Pfam" id="PF00046">
    <property type="entry name" value="Homeodomain"/>
    <property type="match status" value="1"/>
</dbReference>
<dbReference type="SUPFAM" id="SSF46689">
    <property type="entry name" value="Homeodomain-like"/>
    <property type="match status" value="1"/>
</dbReference>
<feature type="compositionally biased region" description="Polar residues" evidence="4">
    <location>
        <begin position="107"/>
        <end position="116"/>
    </location>
</feature>
<evidence type="ECO:0000313" key="7">
    <source>
        <dbReference type="Proteomes" id="UP000275846"/>
    </source>
</evidence>
<dbReference type="EMBL" id="UYSU01033018">
    <property type="protein sequence ID" value="VDL91223.1"/>
    <property type="molecule type" value="Genomic_DNA"/>
</dbReference>
<dbReference type="Gene3D" id="1.10.10.60">
    <property type="entry name" value="Homeodomain-like"/>
    <property type="match status" value="1"/>
</dbReference>